<dbReference type="Proteomes" id="UP000760860">
    <property type="component" value="Unassembled WGS sequence"/>
</dbReference>
<accession>A0A8T1DY13</accession>
<evidence type="ECO:0000313" key="4">
    <source>
        <dbReference type="EMBL" id="KAG3218930.1"/>
    </source>
</evidence>
<dbReference type="EMBL" id="RCMV01000335">
    <property type="protein sequence ID" value="KAG3218930.1"/>
    <property type="molecule type" value="Genomic_DNA"/>
</dbReference>
<dbReference type="Proteomes" id="UP000736787">
    <property type="component" value="Unassembled WGS sequence"/>
</dbReference>
<organism evidence="2 5">
    <name type="scientific">Phytophthora cactorum</name>
    <dbReference type="NCBI Taxonomy" id="29920"/>
    <lineage>
        <taxon>Eukaryota</taxon>
        <taxon>Sar</taxon>
        <taxon>Stramenopiles</taxon>
        <taxon>Oomycota</taxon>
        <taxon>Peronosporomycetes</taxon>
        <taxon>Peronosporales</taxon>
        <taxon>Peronosporaceae</taxon>
        <taxon>Phytophthora</taxon>
    </lineage>
</organism>
<comment type="caution">
    <text evidence="2">The sequence shown here is derived from an EMBL/GenBank/DDBJ whole genome shotgun (WGS) entry which is preliminary data.</text>
</comment>
<feature type="region of interest" description="Disordered" evidence="1">
    <location>
        <begin position="1"/>
        <end position="37"/>
    </location>
</feature>
<evidence type="ECO:0000256" key="1">
    <source>
        <dbReference type="SAM" id="MobiDB-lite"/>
    </source>
</evidence>
<dbReference type="Proteomes" id="UP000697107">
    <property type="component" value="Unassembled WGS sequence"/>
</dbReference>
<protein>
    <submittedName>
        <fullName evidence="2">Uncharacterized protein</fullName>
    </submittedName>
</protein>
<name>A0A8T1DY13_9STRA</name>
<dbReference type="AlphaFoldDB" id="A0A8T1DY13"/>
<gene>
    <name evidence="2" type="ORF">PC117_g7921</name>
    <name evidence="3" type="ORF">PC118_g6714</name>
    <name evidence="4" type="ORF">PC129_g10283</name>
</gene>
<evidence type="ECO:0000313" key="3">
    <source>
        <dbReference type="EMBL" id="KAG2988423.1"/>
    </source>
</evidence>
<evidence type="ECO:0000313" key="2">
    <source>
        <dbReference type="EMBL" id="KAG2946080.1"/>
    </source>
</evidence>
<sequence length="37" mass="4051">MDRDLRVKAPARGNTGRDLRVQAVVRAPNQPSCDTAD</sequence>
<dbReference type="EMBL" id="RCML01000153">
    <property type="protein sequence ID" value="KAG2988423.1"/>
    <property type="molecule type" value="Genomic_DNA"/>
</dbReference>
<dbReference type="EMBL" id="RCMK01000166">
    <property type="protein sequence ID" value="KAG2946080.1"/>
    <property type="molecule type" value="Genomic_DNA"/>
</dbReference>
<evidence type="ECO:0000313" key="5">
    <source>
        <dbReference type="Proteomes" id="UP000736787"/>
    </source>
</evidence>
<proteinExistence type="predicted"/>
<reference evidence="2" key="1">
    <citation type="submission" date="2018-10" db="EMBL/GenBank/DDBJ databases">
        <title>Effector identification in a new, highly contiguous assembly of the strawberry crown rot pathogen Phytophthora cactorum.</title>
        <authorList>
            <person name="Armitage A.D."/>
            <person name="Nellist C.F."/>
            <person name="Bates H."/>
            <person name="Vickerstaff R.J."/>
            <person name="Harrison R.J."/>
        </authorList>
    </citation>
    <scope>NUCLEOTIDE SEQUENCE</scope>
    <source>
        <strain evidence="2">4040</strain>
        <strain evidence="3">P415</strain>
        <strain evidence="4">P421</strain>
    </source>
</reference>